<comment type="subcellular location">
    <subcellularLocation>
        <location evidence="9">Cytoplasm</location>
    </subcellularLocation>
</comment>
<reference evidence="11 12" key="1">
    <citation type="journal article" date="2019" name="Int. J. Syst. Evol. Microbiol.">
        <title>The Global Catalogue of Microorganisms (GCM) 10K type strain sequencing project: providing services to taxonomists for standard genome sequencing and annotation.</title>
        <authorList>
            <consortium name="The Broad Institute Genomics Platform"/>
            <consortium name="The Broad Institute Genome Sequencing Center for Infectious Disease"/>
            <person name="Wu L."/>
            <person name="Ma J."/>
        </authorList>
    </citation>
    <scope>NUCLEOTIDE SEQUENCE [LARGE SCALE GENOMIC DNA]</scope>
    <source>
        <strain evidence="11 12">JCM 13318</strain>
    </source>
</reference>
<evidence type="ECO:0000256" key="5">
    <source>
        <dbReference type="ARBA" id="ARBA00022840"/>
    </source>
</evidence>
<keyword evidence="7 9" id="KW-0173">Coenzyme A biosynthesis</keyword>
<keyword evidence="6 9" id="KW-0460">Magnesium</keyword>
<comment type="function">
    <text evidence="9">Reversibly transfers an adenylyl group from ATP to 4'-phosphopantetheine, yielding dephospho-CoA (dPCoA) and pyrophosphate.</text>
</comment>
<evidence type="ECO:0000256" key="3">
    <source>
        <dbReference type="ARBA" id="ARBA00022695"/>
    </source>
</evidence>
<name>A0ABN2APX7_9MICO</name>
<proteinExistence type="inferred from homology"/>
<dbReference type="InterPro" id="IPR004821">
    <property type="entry name" value="Cyt_trans-like"/>
</dbReference>
<feature type="binding site" evidence="9">
    <location>
        <position position="16"/>
    </location>
    <ligand>
        <name>ATP</name>
        <dbReference type="ChEBI" id="CHEBI:30616"/>
    </ligand>
</feature>
<keyword evidence="1 9" id="KW-0963">Cytoplasm</keyword>
<comment type="pathway">
    <text evidence="9">Cofactor biosynthesis; coenzyme A biosynthesis; CoA from (R)-pantothenate: step 4/5.</text>
</comment>
<feature type="binding site" evidence="9">
    <location>
        <begin position="94"/>
        <end position="96"/>
    </location>
    <ligand>
        <name>ATP</name>
        <dbReference type="ChEBI" id="CHEBI:30616"/>
    </ligand>
</feature>
<comment type="catalytic activity">
    <reaction evidence="8 9">
        <text>(R)-4'-phosphopantetheine + ATP + H(+) = 3'-dephospho-CoA + diphosphate</text>
        <dbReference type="Rhea" id="RHEA:19801"/>
        <dbReference type="ChEBI" id="CHEBI:15378"/>
        <dbReference type="ChEBI" id="CHEBI:30616"/>
        <dbReference type="ChEBI" id="CHEBI:33019"/>
        <dbReference type="ChEBI" id="CHEBI:57328"/>
        <dbReference type="ChEBI" id="CHEBI:61723"/>
        <dbReference type="EC" id="2.7.7.3"/>
    </reaction>
</comment>
<comment type="similarity">
    <text evidence="9">Belongs to the bacterial CoaD family.</text>
</comment>
<feature type="binding site" evidence="9">
    <location>
        <begin position="128"/>
        <end position="134"/>
    </location>
    <ligand>
        <name>ATP</name>
        <dbReference type="ChEBI" id="CHEBI:30616"/>
    </ligand>
</feature>
<evidence type="ECO:0000256" key="9">
    <source>
        <dbReference type="HAMAP-Rule" id="MF_00151"/>
    </source>
</evidence>
<comment type="subunit">
    <text evidence="9">Homohexamer.</text>
</comment>
<sequence>MKVVCPGSYDPITVGHLDIIARSSRMFEEVVVAVVHNPSKSGRFDPEIRVDLIRQSLAEDQRTQNAQNITIDLVSGGLLVDYCTRIGAPAVVKGLRSGTDFAYELPMALMNKHLSELETIFVPGDPKFEHVSSSLIKEVHANGGDIEGLVPASVLEALRSSGPGAGDVAR</sequence>
<evidence type="ECO:0000256" key="1">
    <source>
        <dbReference type="ARBA" id="ARBA00022490"/>
    </source>
</evidence>
<dbReference type="GO" id="GO:0016779">
    <property type="term" value="F:nucleotidyltransferase activity"/>
    <property type="evidence" value="ECO:0007669"/>
    <property type="project" value="UniProtKB-KW"/>
</dbReference>
<feature type="binding site" evidence="9">
    <location>
        <position position="93"/>
    </location>
    <ligand>
        <name>substrate</name>
    </ligand>
</feature>
<evidence type="ECO:0000256" key="7">
    <source>
        <dbReference type="ARBA" id="ARBA00022993"/>
    </source>
</evidence>
<keyword evidence="3 9" id="KW-0548">Nucleotidyltransferase</keyword>
<feature type="binding site" evidence="9">
    <location>
        <begin position="8"/>
        <end position="9"/>
    </location>
    <ligand>
        <name>ATP</name>
        <dbReference type="ChEBI" id="CHEBI:30616"/>
    </ligand>
</feature>
<accession>A0ABN2APX7</accession>
<feature type="site" description="Transition state stabilizer" evidence="9">
    <location>
        <position position="16"/>
    </location>
</feature>
<evidence type="ECO:0000259" key="10">
    <source>
        <dbReference type="Pfam" id="PF01467"/>
    </source>
</evidence>
<dbReference type="HAMAP" id="MF_00151">
    <property type="entry name" value="PPAT_bact"/>
    <property type="match status" value="1"/>
</dbReference>
<dbReference type="Proteomes" id="UP001500177">
    <property type="component" value="Unassembled WGS sequence"/>
</dbReference>
<comment type="cofactor">
    <cofactor evidence="9">
        <name>Mg(2+)</name>
        <dbReference type="ChEBI" id="CHEBI:18420"/>
    </cofactor>
</comment>
<keyword evidence="4 9" id="KW-0547">Nucleotide-binding</keyword>
<evidence type="ECO:0000256" key="2">
    <source>
        <dbReference type="ARBA" id="ARBA00022679"/>
    </source>
</evidence>
<feature type="domain" description="Cytidyltransferase-like" evidence="10">
    <location>
        <begin position="4"/>
        <end position="138"/>
    </location>
</feature>
<dbReference type="Pfam" id="PF01467">
    <property type="entry name" value="CTP_transf_like"/>
    <property type="match status" value="1"/>
</dbReference>
<dbReference type="PANTHER" id="PTHR21342:SF1">
    <property type="entry name" value="PHOSPHOPANTETHEINE ADENYLYLTRANSFERASE"/>
    <property type="match status" value="1"/>
</dbReference>
<evidence type="ECO:0000256" key="4">
    <source>
        <dbReference type="ARBA" id="ARBA00022741"/>
    </source>
</evidence>
<feature type="binding site" evidence="9">
    <location>
        <position position="79"/>
    </location>
    <ligand>
        <name>substrate</name>
    </ligand>
</feature>
<feature type="binding site" evidence="9">
    <location>
        <position position="40"/>
    </location>
    <ligand>
        <name>substrate</name>
    </ligand>
</feature>
<dbReference type="InterPro" id="IPR001980">
    <property type="entry name" value="PPAT"/>
</dbReference>
<dbReference type="Gene3D" id="3.40.50.620">
    <property type="entry name" value="HUPs"/>
    <property type="match status" value="1"/>
</dbReference>
<dbReference type="EC" id="2.7.7.3" evidence="9"/>
<organism evidence="11 12">
    <name type="scientific">Brevibacterium permense</name>
    <dbReference type="NCBI Taxonomy" id="234834"/>
    <lineage>
        <taxon>Bacteria</taxon>
        <taxon>Bacillati</taxon>
        <taxon>Actinomycetota</taxon>
        <taxon>Actinomycetes</taxon>
        <taxon>Micrococcales</taxon>
        <taxon>Brevibacteriaceae</taxon>
        <taxon>Brevibacterium</taxon>
    </lineage>
</organism>
<evidence type="ECO:0000313" key="12">
    <source>
        <dbReference type="Proteomes" id="UP001500177"/>
    </source>
</evidence>
<dbReference type="RefSeq" id="WP_173155957.1">
    <property type="nucleotide sequence ID" value="NZ_BAAALX010000017.1"/>
</dbReference>
<feature type="binding site" evidence="9">
    <location>
        <position position="8"/>
    </location>
    <ligand>
        <name>substrate</name>
    </ligand>
</feature>
<evidence type="ECO:0000313" key="11">
    <source>
        <dbReference type="EMBL" id="GAA1523559.1"/>
    </source>
</evidence>
<dbReference type="NCBIfam" id="TIGR00125">
    <property type="entry name" value="cyt_tran_rel"/>
    <property type="match status" value="1"/>
</dbReference>
<evidence type="ECO:0000256" key="8">
    <source>
        <dbReference type="ARBA" id="ARBA00029346"/>
    </source>
</evidence>
<keyword evidence="2 9" id="KW-0808">Transferase</keyword>
<feature type="binding site" evidence="9">
    <location>
        <position position="104"/>
    </location>
    <ligand>
        <name>ATP</name>
        <dbReference type="ChEBI" id="CHEBI:30616"/>
    </ligand>
</feature>
<dbReference type="CDD" id="cd02163">
    <property type="entry name" value="PPAT"/>
    <property type="match status" value="1"/>
</dbReference>
<keyword evidence="5 9" id="KW-0067">ATP-binding</keyword>
<keyword evidence="12" id="KW-1185">Reference proteome</keyword>
<dbReference type="PRINTS" id="PR01020">
    <property type="entry name" value="LPSBIOSNTHSS"/>
</dbReference>
<protein>
    <recommendedName>
        <fullName evidence="9">Phosphopantetheine adenylyltransferase</fullName>
        <ecNumber evidence="9">2.7.7.3</ecNumber>
    </recommendedName>
    <alternativeName>
        <fullName evidence="9">Dephospho-CoA pyrophosphorylase</fullName>
    </alternativeName>
    <alternativeName>
        <fullName evidence="9">Pantetheine-phosphate adenylyltransferase</fullName>
        <shortName evidence="9">PPAT</shortName>
    </alternativeName>
</protein>
<dbReference type="PANTHER" id="PTHR21342">
    <property type="entry name" value="PHOSPHOPANTETHEINE ADENYLYLTRANSFERASE"/>
    <property type="match status" value="1"/>
</dbReference>
<comment type="caution">
    <text evidence="11">The sequence shown here is derived from an EMBL/GenBank/DDBJ whole genome shotgun (WGS) entry which is preliminary data.</text>
</comment>
<dbReference type="NCBIfam" id="TIGR01510">
    <property type="entry name" value="coaD_prev_kdtB"/>
    <property type="match status" value="1"/>
</dbReference>
<dbReference type="EMBL" id="BAAALX010000017">
    <property type="protein sequence ID" value="GAA1523559.1"/>
    <property type="molecule type" value="Genomic_DNA"/>
</dbReference>
<evidence type="ECO:0000256" key="6">
    <source>
        <dbReference type="ARBA" id="ARBA00022842"/>
    </source>
</evidence>
<dbReference type="InterPro" id="IPR014729">
    <property type="entry name" value="Rossmann-like_a/b/a_fold"/>
</dbReference>
<gene>
    <name evidence="9 11" type="primary">coaD</name>
    <name evidence="11" type="ORF">GCM10009690_28670</name>
</gene>
<dbReference type="SUPFAM" id="SSF52374">
    <property type="entry name" value="Nucleotidylyl transferase"/>
    <property type="match status" value="1"/>
</dbReference>